<dbReference type="EMBL" id="AFHG01000057">
    <property type="protein sequence ID" value="EGK70294.1"/>
    <property type="molecule type" value="Genomic_DNA"/>
</dbReference>
<dbReference type="STRING" id="1000565.METUNv1_03198"/>
<reference evidence="2 3" key="1">
    <citation type="journal article" date="2011" name="J. Bacteriol.">
        <title>Genome sequence of Methyloversatilis universalis FAM5T, a methylotrophic representative of the order Rhodocyclales.</title>
        <authorList>
            <person name="Kittichotirat W."/>
            <person name="Good N.M."/>
            <person name="Hall R."/>
            <person name="Bringel F."/>
            <person name="Lajus A."/>
            <person name="Medigue C."/>
            <person name="Smalley N.E."/>
            <person name="Beck D."/>
            <person name="Bumgarner R."/>
            <person name="Vuilleumier S."/>
            <person name="Kalyuzhnaya M.G."/>
        </authorList>
    </citation>
    <scope>NUCLEOTIDE SEQUENCE [LARGE SCALE GENOMIC DNA]</scope>
    <source>
        <strain evidence="3">ATCC BAA-1314 / JCM 13912 / FAM5</strain>
    </source>
</reference>
<keyword evidence="1" id="KW-1133">Transmembrane helix</keyword>
<accession>F5RGA2</accession>
<proteinExistence type="predicted"/>
<dbReference type="Pfam" id="PF09900">
    <property type="entry name" value="DUF2127"/>
    <property type="match status" value="1"/>
</dbReference>
<name>F5RGA2_METUF</name>
<keyword evidence="1" id="KW-0812">Transmembrane</keyword>
<evidence type="ECO:0000313" key="3">
    <source>
        <dbReference type="Proteomes" id="UP000005019"/>
    </source>
</evidence>
<evidence type="ECO:0000313" key="2">
    <source>
        <dbReference type="EMBL" id="EGK70294.1"/>
    </source>
</evidence>
<evidence type="ECO:0000256" key="1">
    <source>
        <dbReference type="SAM" id="Phobius"/>
    </source>
</evidence>
<gene>
    <name evidence="2" type="ORF">METUNv1_03198</name>
</gene>
<keyword evidence="3" id="KW-1185">Reference proteome</keyword>
<comment type="caution">
    <text evidence="2">The sequence shown here is derived from an EMBL/GenBank/DDBJ whole genome shotgun (WGS) entry which is preliminary data.</text>
</comment>
<protein>
    <recommendedName>
        <fullName evidence="4">DUF2127 domain-containing protein</fullName>
    </recommendedName>
</protein>
<dbReference type="AlphaFoldDB" id="F5RGA2"/>
<keyword evidence="1" id="KW-0472">Membrane</keyword>
<dbReference type="RefSeq" id="WP_008063422.1">
    <property type="nucleotide sequence ID" value="NZ_AFHG01000057.1"/>
</dbReference>
<organism evidence="2 3">
    <name type="scientific">Methyloversatilis universalis (strain ATCC BAA-1314 / DSM 25237 / JCM 13912 / CCUG 52030 / FAM5)</name>
    <dbReference type="NCBI Taxonomy" id="1000565"/>
    <lineage>
        <taxon>Bacteria</taxon>
        <taxon>Pseudomonadati</taxon>
        <taxon>Pseudomonadota</taxon>
        <taxon>Betaproteobacteria</taxon>
        <taxon>Nitrosomonadales</taxon>
        <taxon>Sterolibacteriaceae</taxon>
        <taxon>Methyloversatilis</taxon>
    </lineage>
</organism>
<dbReference type="Proteomes" id="UP000005019">
    <property type="component" value="Unassembled WGS sequence"/>
</dbReference>
<dbReference type="InterPro" id="IPR021125">
    <property type="entry name" value="DUF2127"/>
</dbReference>
<feature type="transmembrane region" description="Helical" evidence="1">
    <location>
        <begin position="12"/>
        <end position="34"/>
    </location>
</feature>
<dbReference type="eggNOG" id="COG3305">
    <property type="taxonomic scope" value="Bacteria"/>
</dbReference>
<feature type="transmembrane region" description="Helical" evidence="1">
    <location>
        <begin position="127"/>
        <end position="147"/>
    </location>
</feature>
<sequence>MSAHAGRTVRLIALFEGFKGAIVLLAGSGVLALLHHDVHALAATLVAHAHLNPASHYPRIFIDAASRLDDPHLLQLAAGAAAYAALRLAEAWGLYHGRAWAETLAAVGGAIYLPFELQQVIATRAPLAIVLCLLNGAVVAVMVAALVRRRHPPPTADHR</sequence>
<dbReference type="OrthoDB" id="121772at2"/>
<evidence type="ECO:0008006" key="4">
    <source>
        <dbReference type="Google" id="ProtNLM"/>
    </source>
</evidence>